<evidence type="ECO:0000313" key="1">
    <source>
        <dbReference type="EMBL" id="MDT0381166.1"/>
    </source>
</evidence>
<gene>
    <name evidence="1" type="ORF">RM572_20630</name>
</gene>
<dbReference type="Proteomes" id="UP001183414">
    <property type="component" value="Unassembled WGS sequence"/>
</dbReference>
<accession>A0ABU2NW01</accession>
<comment type="caution">
    <text evidence="1">The sequence shown here is derived from an EMBL/GenBank/DDBJ whole genome shotgun (WGS) entry which is preliminary data.</text>
</comment>
<dbReference type="RefSeq" id="WP_311674853.1">
    <property type="nucleotide sequence ID" value="NZ_JAVREQ010000020.1"/>
</dbReference>
<dbReference type="InterPro" id="IPR011200">
    <property type="entry name" value="UCP012608"/>
</dbReference>
<sequence length="358" mass="38188">MASSHLVRMIEFQAAACGELGSPLYAAVLRRVAGDVRDGGVCAEALAGHEEAPGPDAVALRLLGGVHALVLTGRAPALAAHYPSAGGTFDPAREAELWAAFRAAVAGRLPHVRDWMGRPPQTNEVGRSNVLLAGALHAAARRPMPVRLFEVGSSAGLNLLADGFRLTAPGLAWGPEGSPVELRDGWEPPVPEWLTDAVARTPELRVVERYGCDRDPVDPLSPAGALVLRAYLWPDQTARRARLEGALRRATEVPAPVARQNADAFLAGVRLLPGTLTVVWHSVMRQYVPGEAWERVERELNRLAAASGPDAGFAHVAFEPRRVGDDHRFLLSVRVDGGAEELLAEAQPHGLPARAFTG</sequence>
<protein>
    <submittedName>
        <fullName evidence="1">DUF2332 domain-containing protein</fullName>
    </submittedName>
</protein>
<keyword evidence="2" id="KW-1185">Reference proteome</keyword>
<proteinExistence type="predicted"/>
<name>A0ABU2NW01_9ACTN</name>
<organism evidence="1 2">
    <name type="scientific">Streptomyces hazeniae</name>
    <dbReference type="NCBI Taxonomy" id="3075538"/>
    <lineage>
        <taxon>Bacteria</taxon>
        <taxon>Bacillati</taxon>
        <taxon>Actinomycetota</taxon>
        <taxon>Actinomycetes</taxon>
        <taxon>Kitasatosporales</taxon>
        <taxon>Streptomycetaceae</taxon>
        <taxon>Streptomyces</taxon>
    </lineage>
</organism>
<dbReference type="Pfam" id="PF10094">
    <property type="entry name" value="DUF2332"/>
    <property type="match status" value="1"/>
</dbReference>
<dbReference type="EMBL" id="JAVREQ010000020">
    <property type="protein sequence ID" value="MDT0381166.1"/>
    <property type="molecule type" value="Genomic_DNA"/>
</dbReference>
<evidence type="ECO:0000313" key="2">
    <source>
        <dbReference type="Proteomes" id="UP001183414"/>
    </source>
</evidence>
<reference evidence="2" key="1">
    <citation type="submission" date="2023-07" db="EMBL/GenBank/DDBJ databases">
        <title>30 novel species of actinomycetes from the DSMZ collection.</title>
        <authorList>
            <person name="Nouioui I."/>
        </authorList>
    </citation>
    <scope>NUCLEOTIDE SEQUENCE [LARGE SCALE GENOMIC DNA]</scope>
    <source>
        <strain evidence="2">DSM 42041</strain>
    </source>
</reference>